<name>A0A314KJF4_NICAT</name>
<gene>
    <name evidence="1" type="primary">SKD1_1</name>
    <name evidence="1" type="ORF">A4A49_33907</name>
</gene>
<evidence type="ECO:0000313" key="1">
    <source>
        <dbReference type="EMBL" id="OIT29380.1"/>
    </source>
</evidence>
<evidence type="ECO:0000313" key="2">
    <source>
        <dbReference type="Proteomes" id="UP000187609"/>
    </source>
</evidence>
<reference evidence="1" key="1">
    <citation type="submission" date="2016-11" db="EMBL/GenBank/DDBJ databases">
        <title>The genome of Nicotiana attenuata.</title>
        <authorList>
            <person name="Xu S."/>
            <person name="Brockmoeller T."/>
            <person name="Gaquerel E."/>
            <person name="Navarro A."/>
            <person name="Kuhl H."/>
            <person name="Gase K."/>
            <person name="Ling Z."/>
            <person name="Zhou W."/>
            <person name="Kreitzer C."/>
            <person name="Stanke M."/>
            <person name="Tang H."/>
            <person name="Lyons E."/>
            <person name="Pandey P."/>
            <person name="Pandey S.P."/>
            <person name="Timmermann B."/>
            <person name="Baldwin I.T."/>
        </authorList>
    </citation>
    <scope>NUCLEOTIDE SEQUENCE [LARGE SCALE GENOMIC DNA]</scope>
    <source>
        <strain evidence="1">UT</strain>
    </source>
</reference>
<keyword evidence="2" id="KW-1185">Reference proteome</keyword>
<organism evidence="1 2">
    <name type="scientific">Nicotiana attenuata</name>
    <name type="common">Coyote tobacco</name>
    <dbReference type="NCBI Taxonomy" id="49451"/>
    <lineage>
        <taxon>Eukaryota</taxon>
        <taxon>Viridiplantae</taxon>
        <taxon>Streptophyta</taxon>
        <taxon>Embryophyta</taxon>
        <taxon>Tracheophyta</taxon>
        <taxon>Spermatophyta</taxon>
        <taxon>Magnoliopsida</taxon>
        <taxon>eudicotyledons</taxon>
        <taxon>Gunneridae</taxon>
        <taxon>Pentapetalae</taxon>
        <taxon>asterids</taxon>
        <taxon>lamiids</taxon>
        <taxon>Solanales</taxon>
        <taxon>Solanaceae</taxon>
        <taxon>Nicotianoideae</taxon>
        <taxon>Nicotianeae</taxon>
        <taxon>Nicotiana</taxon>
    </lineage>
</organism>
<dbReference type="Gramene" id="OIT29380">
    <property type="protein sequence ID" value="OIT29380"/>
    <property type="gene ID" value="A4A49_33907"/>
</dbReference>
<accession>A0A314KJF4</accession>
<dbReference type="STRING" id="49451.A0A314KJF4"/>
<dbReference type="EMBL" id="MJEQ01001799">
    <property type="protein sequence ID" value="OIT29380.1"/>
    <property type="molecule type" value="Genomic_DNA"/>
</dbReference>
<proteinExistence type="predicted"/>
<dbReference type="AlphaFoldDB" id="A0A314KJF4"/>
<protein>
    <submittedName>
        <fullName evidence="1">Protein suppressor of k(+) transport growth defect 1</fullName>
    </submittedName>
</protein>
<dbReference type="SUPFAM" id="SSF116846">
    <property type="entry name" value="MIT domain"/>
    <property type="match status" value="1"/>
</dbReference>
<sequence length="120" mass="14179">MEAITKKFYEYLHRAKEIRMVLDLTEPSLNEGDAVVVIRPKDGEYGDDPEQSKLRTRLYSEITRNSLIWSKMYSDFKQKAIEYVNQAVQEDSGNYAKAFPLYRKRFRILQSPFKVREGHP</sequence>
<dbReference type="SMR" id="A0A314KJF4"/>
<dbReference type="Proteomes" id="UP000187609">
    <property type="component" value="Unassembled WGS sequence"/>
</dbReference>
<dbReference type="InterPro" id="IPR036181">
    <property type="entry name" value="MIT_dom_sf"/>
</dbReference>
<comment type="caution">
    <text evidence="1">The sequence shown here is derived from an EMBL/GenBank/DDBJ whole genome shotgun (WGS) entry which is preliminary data.</text>
</comment>